<organism evidence="2">
    <name type="scientific">uncultured Caudovirales phage</name>
    <dbReference type="NCBI Taxonomy" id="2100421"/>
    <lineage>
        <taxon>Viruses</taxon>
        <taxon>Duplodnaviria</taxon>
        <taxon>Heunggongvirae</taxon>
        <taxon>Uroviricota</taxon>
        <taxon>Caudoviricetes</taxon>
        <taxon>Peduoviridae</taxon>
        <taxon>Maltschvirus</taxon>
        <taxon>Maltschvirus maltsch</taxon>
    </lineage>
</organism>
<evidence type="ECO:0000259" key="1">
    <source>
        <dbReference type="Pfam" id="PF04773"/>
    </source>
</evidence>
<dbReference type="Gene3D" id="2.60.120.1440">
    <property type="match status" value="1"/>
</dbReference>
<dbReference type="Pfam" id="PF04773">
    <property type="entry name" value="FecR"/>
    <property type="match status" value="1"/>
</dbReference>
<dbReference type="PANTHER" id="PTHR38731">
    <property type="entry name" value="LIPL45-RELATED LIPOPROTEIN-RELATED"/>
    <property type="match status" value="1"/>
</dbReference>
<sequence>MLLLISSNIKAGIGSITEQKGNASITREKSVLEAKKDSSIDSMDTIETGKGEVGISFEDDTQVKVTENSKLVIDDFVYDPNNKSVGKLALKCAIGTVRYASGNIAHANAKNVAINTPTATIAVRGTAFTMTVDEIGQSMIILLPNLDGSVGEIEVRTAIGSVVLNQAFQATVTTSNEIKPLKPVVLLINESAITNMMIVKPPKEITQKLIEDNKSGSALDFNGLDKDALSVRVFIDPFAKFNELSVDALLIDYLINALEDAFSVGTFAAGYNSQNQVYIFDKQTNWQVQRTVKQSATLLLNKDRGYNITLVQDGTTVKLQSADTTTNNISIKQGAN</sequence>
<protein>
    <submittedName>
        <fullName evidence="2">FecR protein</fullName>
    </submittedName>
</protein>
<evidence type="ECO:0000313" key="2">
    <source>
        <dbReference type="EMBL" id="CAB4222248.1"/>
    </source>
</evidence>
<dbReference type="InterPro" id="IPR006860">
    <property type="entry name" value="FecR"/>
</dbReference>
<reference evidence="2" key="1">
    <citation type="submission" date="2020-05" db="EMBL/GenBank/DDBJ databases">
        <authorList>
            <person name="Chiriac C."/>
            <person name="Salcher M."/>
            <person name="Ghai R."/>
            <person name="Kavagutti S V."/>
        </authorList>
    </citation>
    <scope>NUCLEOTIDE SEQUENCE</scope>
</reference>
<proteinExistence type="predicted"/>
<feature type="domain" description="FecR protein" evidence="1">
    <location>
        <begin position="44"/>
        <end position="138"/>
    </location>
</feature>
<dbReference type="PANTHER" id="PTHR38731:SF1">
    <property type="entry name" value="FECR PROTEIN DOMAIN-CONTAINING PROTEIN"/>
    <property type="match status" value="1"/>
</dbReference>
<dbReference type="EMBL" id="LR797523">
    <property type="protein sequence ID" value="CAB4222248.1"/>
    <property type="molecule type" value="Genomic_DNA"/>
</dbReference>
<gene>
    <name evidence="2" type="ORF">UFOVP1655_65</name>
</gene>
<name>A0A6J5T3P2_9CAUD</name>
<accession>A0A6J5T3P2</accession>